<keyword evidence="4 14" id="KW-1134">Transmembrane beta strand</keyword>
<dbReference type="SUPFAM" id="SSF56935">
    <property type="entry name" value="Porins"/>
    <property type="match status" value="1"/>
</dbReference>
<dbReference type="PROSITE" id="PS52016">
    <property type="entry name" value="TONB_DEPENDENT_REC_3"/>
    <property type="match status" value="1"/>
</dbReference>
<keyword evidence="10 15" id="KW-0798">TonB box</keyword>
<keyword evidence="9" id="KW-0406">Ion transport</keyword>
<comment type="similarity">
    <text evidence="2 14 15">Belongs to the TonB-dependent receptor family.</text>
</comment>
<evidence type="ECO:0000256" key="10">
    <source>
        <dbReference type="ARBA" id="ARBA00023077"/>
    </source>
</evidence>
<name>A0A2N8ZDT2_9VIBR</name>
<evidence type="ECO:0000256" key="12">
    <source>
        <dbReference type="ARBA" id="ARBA00023170"/>
    </source>
</evidence>
<feature type="signal peptide" evidence="16">
    <location>
        <begin position="1"/>
        <end position="29"/>
    </location>
</feature>
<evidence type="ECO:0000313" key="20">
    <source>
        <dbReference type="Proteomes" id="UP000235828"/>
    </source>
</evidence>
<reference evidence="19 20" key="1">
    <citation type="submission" date="2017-10" db="EMBL/GenBank/DDBJ databases">
        <authorList>
            <person name="Banno H."/>
            <person name="Chua N.-H."/>
        </authorList>
    </citation>
    <scope>NUCLEOTIDE SEQUENCE [LARGE SCALE GENOMIC DNA]</scope>
    <source>
        <strain evidence="19">Vibrio tapetis CECT4600</strain>
    </source>
</reference>
<dbReference type="EMBL" id="LT960611">
    <property type="protein sequence ID" value="SON50077.1"/>
    <property type="molecule type" value="Genomic_DNA"/>
</dbReference>
<dbReference type="GO" id="GO:0015344">
    <property type="term" value="F:siderophore uptake transmembrane transporter activity"/>
    <property type="evidence" value="ECO:0007669"/>
    <property type="project" value="TreeGrafter"/>
</dbReference>
<evidence type="ECO:0000256" key="4">
    <source>
        <dbReference type="ARBA" id="ARBA00022452"/>
    </source>
</evidence>
<keyword evidence="8" id="KW-0408">Iron</keyword>
<keyword evidence="13 14" id="KW-0998">Cell outer membrane</keyword>
<evidence type="ECO:0000256" key="16">
    <source>
        <dbReference type="SAM" id="SignalP"/>
    </source>
</evidence>
<evidence type="ECO:0000256" key="11">
    <source>
        <dbReference type="ARBA" id="ARBA00023136"/>
    </source>
</evidence>
<dbReference type="Pfam" id="PF00593">
    <property type="entry name" value="TonB_dep_Rec_b-barrel"/>
    <property type="match status" value="1"/>
</dbReference>
<keyword evidence="5" id="KW-0410">Iron transport</keyword>
<dbReference type="PANTHER" id="PTHR32552:SF68">
    <property type="entry name" value="FERRICHROME OUTER MEMBRANE TRANSPORTER_PHAGE RECEPTOR"/>
    <property type="match status" value="1"/>
</dbReference>
<evidence type="ECO:0000256" key="9">
    <source>
        <dbReference type="ARBA" id="ARBA00023065"/>
    </source>
</evidence>
<keyword evidence="6 14" id="KW-0812">Transmembrane</keyword>
<dbReference type="Pfam" id="PF07715">
    <property type="entry name" value="Plug"/>
    <property type="match status" value="1"/>
</dbReference>
<dbReference type="GO" id="GO:0038023">
    <property type="term" value="F:signaling receptor activity"/>
    <property type="evidence" value="ECO:0007669"/>
    <property type="project" value="InterPro"/>
</dbReference>
<evidence type="ECO:0000259" key="18">
    <source>
        <dbReference type="Pfam" id="PF07715"/>
    </source>
</evidence>
<proteinExistence type="inferred from homology"/>
<organism evidence="19 20">
    <name type="scientific">Vibrio tapetis subsp. tapetis</name>
    <dbReference type="NCBI Taxonomy" id="1671868"/>
    <lineage>
        <taxon>Bacteria</taxon>
        <taxon>Pseudomonadati</taxon>
        <taxon>Pseudomonadota</taxon>
        <taxon>Gammaproteobacteria</taxon>
        <taxon>Vibrionales</taxon>
        <taxon>Vibrionaceae</taxon>
        <taxon>Vibrio</taxon>
    </lineage>
</organism>
<feature type="domain" description="TonB-dependent receptor-like beta-barrel" evidence="17">
    <location>
        <begin position="231"/>
        <end position="677"/>
    </location>
</feature>
<dbReference type="NCBIfam" id="TIGR01783">
    <property type="entry name" value="TonB-siderophor"/>
    <property type="match status" value="1"/>
</dbReference>
<keyword evidence="20" id="KW-1185">Reference proteome</keyword>
<evidence type="ECO:0000259" key="17">
    <source>
        <dbReference type="Pfam" id="PF00593"/>
    </source>
</evidence>
<keyword evidence="11 14" id="KW-0472">Membrane</keyword>
<evidence type="ECO:0000256" key="14">
    <source>
        <dbReference type="PROSITE-ProRule" id="PRU01360"/>
    </source>
</evidence>
<dbReference type="InterPro" id="IPR037066">
    <property type="entry name" value="Plug_dom_sf"/>
</dbReference>
<protein>
    <submittedName>
        <fullName evidence="19">Ferrichrome-iron receptor</fullName>
    </submittedName>
</protein>
<dbReference type="Proteomes" id="UP000235828">
    <property type="component" value="Chromosome A"/>
</dbReference>
<dbReference type="PANTHER" id="PTHR32552">
    <property type="entry name" value="FERRICHROME IRON RECEPTOR-RELATED"/>
    <property type="match status" value="1"/>
</dbReference>
<evidence type="ECO:0000256" key="6">
    <source>
        <dbReference type="ARBA" id="ARBA00022692"/>
    </source>
</evidence>
<evidence type="ECO:0000256" key="7">
    <source>
        <dbReference type="ARBA" id="ARBA00022729"/>
    </source>
</evidence>
<dbReference type="InterPro" id="IPR039426">
    <property type="entry name" value="TonB-dep_rcpt-like"/>
</dbReference>
<sequence length="707" mass="77778">MNHLLQSHAMRYSVLALAVASTFSMPVFAEDEPQHETIQVLGKTYRNTATKTSLEPLETPQGLTIIEGEQLEQRAVKSLNQALRYAPGVITENKGGSVTMYDTFTIRGFSSRNSYYDGLALPSLPGWNLQPQIDPIAMERVEIFKGPTSVLYGAMPPGGMVNIIAKSPQLTPKTTVNVATGTGNLLEASLDTTGAIGDNIAYRIIALGRKKDGQANHTTEERYVFAPSLDWYVSDNTFVNFNLYYQNDPSMGMNSALPSSGMITANPNGKISPNTYAGDKNWSTFKREYLLAGYKINHDFNNSWSFLQNFRYMDSKLYQENSYHTSANWNASTGNLTRNFYSTDEKSKSYSVDNQLSGLVSTDSADHYLLFGLDYQDLTGSSNYQEYSGGAGVHTINIFNPNNNLVNRDKMNSVYDSTTDVNSKQLGLYAQDQITFDKLIVVAGGRFDDYKSKSGATSEANHRAFSYRVGGIYQLDNGFSPFANYATSFEPKAGLDKDGNAFKPEIGAQVEAGVKYQSYDEAKTATVSAYHITKSDMVVSDGSGNFQNMVQIGEVRSQGIELDGNVALNESLNVSASYTYTDMEITKDGNTSMIGKTPIYVPEHTATLWSNYSFYTGSLDGARIGGGVRYVGEMQMDAANTAKVPAYTLVDLSIGYDLGKVNSSLNGVTANLIANNLFNTEYYTCYDSANCWYGQEQTVELNVKFDL</sequence>
<comment type="subcellular location">
    <subcellularLocation>
        <location evidence="1 14">Cell outer membrane</location>
        <topology evidence="1 14">Multi-pass membrane protein</topology>
    </subcellularLocation>
</comment>
<evidence type="ECO:0000256" key="15">
    <source>
        <dbReference type="RuleBase" id="RU003357"/>
    </source>
</evidence>
<evidence type="ECO:0000256" key="2">
    <source>
        <dbReference type="ARBA" id="ARBA00009810"/>
    </source>
</evidence>
<dbReference type="GO" id="GO:0009279">
    <property type="term" value="C:cell outer membrane"/>
    <property type="evidence" value="ECO:0007669"/>
    <property type="project" value="UniProtKB-SubCell"/>
</dbReference>
<keyword evidence="7 16" id="KW-0732">Signal</keyword>
<evidence type="ECO:0000256" key="1">
    <source>
        <dbReference type="ARBA" id="ARBA00004571"/>
    </source>
</evidence>
<feature type="domain" description="TonB-dependent receptor plug" evidence="18">
    <location>
        <begin position="57"/>
        <end position="159"/>
    </location>
</feature>
<dbReference type="Gene3D" id="2.170.130.10">
    <property type="entry name" value="TonB-dependent receptor, plug domain"/>
    <property type="match status" value="1"/>
</dbReference>
<evidence type="ECO:0000256" key="13">
    <source>
        <dbReference type="ARBA" id="ARBA00023237"/>
    </source>
</evidence>
<evidence type="ECO:0000256" key="5">
    <source>
        <dbReference type="ARBA" id="ARBA00022496"/>
    </source>
</evidence>
<evidence type="ECO:0000313" key="19">
    <source>
        <dbReference type="EMBL" id="SON50077.1"/>
    </source>
</evidence>
<dbReference type="InterPro" id="IPR012910">
    <property type="entry name" value="Plug_dom"/>
</dbReference>
<dbReference type="InterPro" id="IPR000531">
    <property type="entry name" value="Beta-barrel_TonB"/>
</dbReference>
<dbReference type="CDD" id="cd01347">
    <property type="entry name" value="ligand_gated_channel"/>
    <property type="match status" value="1"/>
</dbReference>
<dbReference type="AlphaFoldDB" id="A0A2N8ZDT2"/>
<accession>A0A2N8ZDT2</accession>
<dbReference type="Gene3D" id="2.40.170.20">
    <property type="entry name" value="TonB-dependent receptor, beta-barrel domain"/>
    <property type="match status" value="1"/>
</dbReference>
<dbReference type="InterPro" id="IPR010105">
    <property type="entry name" value="TonB_sidphr_rcpt"/>
</dbReference>
<gene>
    <name evidence="19" type="ORF">VTAP4600_A2098</name>
</gene>
<evidence type="ECO:0000256" key="8">
    <source>
        <dbReference type="ARBA" id="ARBA00023004"/>
    </source>
</evidence>
<dbReference type="GO" id="GO:0015891">
    <property type="term" value="P:siderophore transport"/>
    <property type="evidence" value="ECO:0007669"/>
    <property type="project" value="InterPro"/>
</dbReference>
<dbReference type="KEGG" id="vta:A2098"/>
<keyword evidence="3 14" id="KW-0813">Transport</keyword>
<dbReference type="OrthoDB" id="127311at2"/>
<keyword evidence="12 19" id="KW-0675">Receptor</keyword>
<feature type="chain" id="PRO_5015009617" evidence="16">
    <location>
        <begin position="30"/>
        <end position="707"/>
    </location>
</feature>
<dbReference type="RefSeq" id="WP_102523957.1">
    <property type="nucleotide sequence ID" value="NZ_LT960611.1"/>
</dbReference>
<dbReference type="InterPro" id="IPR036942">
    <property type="entry name" value="Beta-barrel_TonB_sf"/>
</dbReference>
<evidence type="ECO:0000256" key="3">
    <source>
        <dbReference type="ARBA" id="ARBA00022448"/>
    </source>
</evidence>